<comment type="caution">
    <text evidence="2">The sequence shown here is derived from an EMBL/GenBank/DDBJ whole genome shotgun (WGS) entry which is preliminary data.</text>
</comment>
<name>A0A7X8SQG9_9BACT</name>
<accession>A0A7X8SQG9</accession>
<organism evidence="2 3">
    <name type="scientific">Flammeovirga agarivorans</name>
    <dbReference type="NCBI Taxonomy" id="2726742"/>
    <lineage>
        <taxon>Bacteria</taxon>
        <taxon>Pseudomonadati</taxon>
        <taxon>Bacteroidota</taxon>
        <taxon>Cytophagia</taxon>
        <taxon>Cytophagales</taxon>
        <taxon>Flammeovirgaceae</taxon>
        <taxon>Flammeovirga</taxon>
    </lineage>
</organism>
<evidence type="ECO:0000256" key="1">
    <source>
        <dbReference type="SAM" id="Coils"/>
    </source>
</evidence>
<keyword evidence="1" id="KW-0175">Coiled coil</keyword>
<reference evidence="2 3" key="1">
    <citation type="submission" date="2020-04" db="EMBL/GenBank/DDBJ databases">
        <title>Flammeovirga sp. SR4, a novel species isolated from seawater.</title>
        <authorList>
            <person name="Wang X."/>
        </authorList>
    </citation>
    <scope>NUCLEOTIDE SEQUENCE [LARGE SCALE GENOMIC DNA]</scope>
    <source>
        <strain evidence="2 3">SR4</strain>
    </source>
</reference>
<gene>
    <name evidence="2" type="ORF">HGP29_24965</name>
</gene>
<evidence type="ECO:0000313" key="2">
    <source>
        <dbReference type="EMBL" id="NLR94480.1"/>
    </source>
</evidence>
<proteinExistence type="predicted"/>
<sequence length="64" mass="7123">MSNVKSCPTCGGASKVKEVDSVVEYESLQNSELEKKIVQLKKAMMKYKEKSEALEAELKALKSK</sequence>
<dbReference type="EMBL" id="JABAIL010000012">
    <property type="protein sequence ID" value="NLR94480.1"/>
    <property type="molecule type" value="Genomic_DNA"/>
</dbReference>
<feature type="coiled-coil region" evidence="1">
    <location>
        <begin position="30"/>
        <end position="64"/>
    </location>
</feature>
<dbReference type="Proteomes" id="UP000585050">
    <property type="component" value="Unassembled WGS sequence"/>
</dbReference>
<dbReference type="AlphaFoldDB" id="A0A7X8SQG9"/>
<protein>
    <submittedName>
        <fullName evidence="2">Uncharacterized protein</fullName>
    </submittedName>
</protein>
<dbReference type="RefSeq" id="WP_168885186.1">
    <property type="nucleotide sequence ID" value="NZ_JABAIL010000012.1"/>
</dbReference>
<evidence type="ECO:0000313" key="3">
    <source>
        <dbReference type="Proteomes" id="UP000585050"/>
    </source>
</evidence>
<keyword evidence="3" id="KW-1185">Reference proteome</keyword>